<accession>A0A166Q144</accession>
<dbReference type="STRING" id="1573173.A0A166Q144"/>
<dbReference type="AlphaFoldDB" id="A0A166Q144"/>
<comment type="caution">
    <text evidence="1">The sequence shown here is derived from an EMBL/GenBank/DDBJ whole genome shotgun (WGS) entry which is preliminary data.</text>
</comment>
<organism evidence="1 2">
    <name type="scientific">Colletotrichum incanum</name>
    <name type="common">Soybean anthracnose fungus</name>
    <dbReference type="NCBI Taxonomy" id="1573173"/>
    <lineage>
        <taxon>Eukaryota</taxon>
        <taxon>Fungi</taxon>
        <taxon>Dikarya</taxon>
        <taxon>Ascomycota</taxon>
        <taxon>Pezizomycotina</taxon>
        <taxon>Sordariomycetes</taxon>
        <taxon>Hypocreomycetidae</taxon>
        <taxon>Glomerellales</taxon>
        <taxon>Glomerellaceae</taxon>
        <taxon>Colletotrichum</taxon>
        <taxon>Colletotrichum spaethianum species complex</taxon>
    </lineage>
</organism>
<keyword evidence="2" id="KW-1185">Reference proteome</keyword>
<proteinExistence type="predicted"/>
<protein>
    <submittedName>
        <fullName evidence="1">C6 finger domain-containing protein</fullName>
    </submittedName>
</protein>
<evidence type="ECO:0000313" key="1">
    <source>
        <dbReference type="EMBL" id="KZL67400.1"/>
    </source>
</evidence>
<evidence type="ECO:0000313" key="2">
    <source>
        <dbReference type="Proteomes" id="UP000076584"/>
    </source>
</evidence>
<reference evidence="1 2" key="1">
    <citation type="submission" date="2015-06" db="EMBL/GenBank/DDBJ databases">
        <title>Survival trade-offs in plant roots during colonization by closely related pathogenic and mutualistic fungi.</title>
        <authorList>
            <person name="Hacquard S."/>
            <person name="Kracher B."/>
            <person name="Hiruma K."/>
            <person name="Weinman A."/>
            <person name="Muench P."/>
            <person name="Garrido Oter R."/>
            <person name="Ver Loren van Themaat E."/>
            <person name="Dallerey J.-F."/>
            <person name="Damm U."/>
            <person name="Henrissat B."/>
            <person name="Lespinet O."/>
            <person name="Thon M."/>
            <person name="Kemen E."/>
            <person name="McHardy A.C."/>
            <person name="Schulze-Lefert P."/>
            <person name="O'Connell R.J."/>
        </authorList>
    </citation>
    <scope>NUCLEOTIDE SEQUENCE [LARGE SCALE GENOMIC DNA]</scope>
    <source>
        <strain evidence="1 2">MAFF 238704</strain>
    </source>
</reference>
<gene>
    <name evidence="1" type="ORF">CI238_01029</name>
</gene>
<name>A0A166Q144_COLIC</name>
<dbReference type="EMBL" id="LFIW01002536">
    <property type="protein sequence ID" value="KZL67400.1"/>
    <property type="molecule type" value="Genomic_DNA"/>
</dbReference>
<sequence length="246" mass="27536">MLSYISLYATSGTSPIIAFTNQVSTELDPVLGRALGICAAHGTLAWTQRHIFDQLLDHELEDLAASSQSAPVYDTRWQRRQLESLLMEATARLQAFIMYQIIRLFSDRARDFQKAAAHEALFASWVRELQLQVQILQQNTSSRGNTTIIGPMPEEVNSKVIDAAHRAILISYTVRAVHSVLNFKTCAVWDDLFTITMPASLSGAPKLSYPEYVVLWERGSRPTLDDDNKRLRNLIVAACKGVSVVQ</sequence>
<dbReference type="Proteomes" id="UP000076584">
    <property type="component" value="Unassembled WGS sequence"/>
</dbReference>